<comment type="subcellular location">
    <subcellularLocation>
        <location evidence="7">Cytoplasm</location>
    </subcellularLocation>
</comment>
<dbReference type="CDD" id="cd04455">
    <property type="entry name" value="S1_NusA"/>
    <property type="match status" value="1"/>
</dbReference>
<accession>A6DKQ2</accession>
<dbReference type="PROSITE" id="PS50084">
    <property type="entry name" value="KH_TYPE_1"/>
    <property type="match status" value="1"/>
</dbReference>
<name>A6DKQ2_9BACT</name>
<keyword evidence="4 7" id="KW-0694">RNA-binding</keyword>
<dbReference type="InterPro" id="IPR010995">
    <property type="entry name" value="DNA_repair_Rad51/TF_NusA_a-hlx"/>
</dbReference>
<comment type="similarity">
    <text evidence="7">Belongs to the NusA family.</text>
</comment>
<dbReference type="STRING" id="313628.LNTAR_01075"/>
<dbReference type="NCBIfam" id="TIGR01953">
    <property type="entry name" value="NusA"/>
    <property type="match status" value="1"/>
</dbReference>
<keyword evidence="5 7" id="KW-0805">Transcription regulation</keyword>
<comment type="subunit">
    <text evidence="7">Monomer. Binds directly to the core enzyme of the DNA-dependent RNA polymerase and to nascent RNA.</text>
</comment>
<dbReference type="Pfam" id="PF26594">
    <property type="entry name" value="KH_NusA_2nd"/>
    <property type="match status" value="1"/>
</dbReference>
<dbReference type="Proteomes" id="UP000004947">
    <property type="component" value="Unassembled WGS sequence"/>
</dbReference>
<dbReference type="AlphaFoldDB" id="A6DKQ2"/>
<dbReference type="Gene3D" id="2.40.50.140">
    <property type="entry name" value="Nucleic acid-binding proteins"/>
    <property type="match status" value="1"/>
</dbReference>
<dbReference type="InterPro" id="IPR058582">
    <property type="entry name" value="KH_NusA_2nd"/>
</dbReference>
<dbReference type="InterPro" id="IPR009019">
    <property type="entry name" value="KH_sf_prok-type"/>
</dbReference>
<keyword evidence="2 7" id="KW-0963">Cytoplasm</keyword>
<dbReference type="InterPro" id="IPR036555">
    <property type="entry name" value="NusA_N_sf"/>
</dbReference>
<comment type="caution">
    <text evidence="9">The sequence shown here is derived from an EMBL/GenBank/DDBJ whole genome shotgun (WGS) entry which is preliminary data.</text>
</comment>
<gene>
    <name evidence="7" type="primary">nusA</name>
    <name evidence="9" type="ORF">LNTAR_01075</name>
</gene>
<keyword evidence="9" id="KW-0251">Elongation factor</keyword>
<evidence type="ECO:0000256" key="3">
    <source>
        <dbReference type="ARBA" id="ARBA00022814"/>
    </source>
</evidence>
<dbReference type="InterPro" id="IPR015946">
    <property type="entry name" value="KH_dom-like_a/b"/>
</dbReference>
<keyword evidence="1 7" id="KW-0806">Transcription termination</keyword>
<reference evidence="9 10" key="1">
    <citation type="journal article" date="2010" name="J. Bacteriol.">
        <title>Genome sequence of Lentisphaera araneosa HTCC2155T, the type species of the order Lentisphaerales in the phylum Lentisphaerae.</title>
        <authorList>
            <person name="Thrash J.C."/>
            <person name="Cho J.C."/>
            <person name="Vergin K.L."/>
            <person name="Morris R.M."/>
            <person name="Giovannoni S.J."/>
        </authorList>
    </citation>
    <scope>NUCLEOTIDE SEQUENCE [LARGE SCALE GENOMIC DNA]</scope>
    <source>
        <strain evidence="9 10">HTCC2155</strain>
    </source>
</reference>
<feature type="domain" description="S1 motif" evidence="8">
    <location>
        <begin position="136"/>
        <end position="200"/>
    </location>
</feature>
<dbReference type="InterPro" id="IPR010213">
    <property type="entry name" value="TF_NusA"/>
</dbReference>
<dbReference type="InterPro" id="IPR025249">
    <property type="entry name" value="TF_NusA_KH_1st"/>
</dbReference>
<dbReference type="Gene3D" id="3.30.1480.10">
    <property type="entry name" value="NusA, N-terminal domain"/>
    <property type="match status" value="1"/>
</dbReference>
<dbReference type="PANTHER" id="PTHR22648:SF0">
    <property type="entry name" value="TRANSCRIPTION TERMINATION_ANTITERMINATION PROTEIN NUSA"/>
    <property type="match status" value="1"/>
</dbReference>
<evidence type="ECO:0000256" key="2">
    <source>
        <dbReference type="ARBA" id="ARBA00022490"/>
    </source>
</evidence>
<dbReference type="SUPFAM" id="SSF47794">
    <property type="entry name" value="Rad51 N-terminal domain-like"/>
    <property type="match status" value="1"/>
</dbReference>
<dbReference type="Pfam" id="PF08529">
    <property type="entry name" value="NusA_N"/>
    <property type="match status" value="1"/>
</dbReference>
<dbReference type="SUPFAM" id="SSF50249">
    <property type="entry name" value="Nucleic acid-binding proteins"/>
    <property type="match status" value="1"/>
</dbReference>
<evidence type="ECO:0000313" key="10">
    <source>
        <dbReference type="Proteomes" id="UP000004947"/>
    </source>
</evidence>
<dbReference type="FunFam" id="3.30.300.20:FF:000002">
    <property type="entry name" value="Transcription termination/antitermination protein NusA"/>
    <property type="match status" value="1"/>
</dbReference>
<dbReference type="Gene3D" id="1.10.150.20">
    <property type="entry name" value="5' to 3' exonuclease, C-terminal subdomain"/>
    <property type="match status" value="1"/>
</dbReference>
<dbReference type="GO" id="GO:0006353">
    <property type="term" value="P:DNA-templated transcription termination"/>
    <property type="evidence" value="ECO:0007669"/>
    <property type="project" value="UniProtKB-UniRule"/>
</dbReference>
<dbReference type="PROSITE" id="PS50126">
    <property type="entry name" value="S1"/>
    <property type="match status" value="1"/>
</dbReference>
<proteinExistence type="inferred from homology"/>
<dbReference type="SUPFAM" id="SSF69705">
    <property type="entry name" value="Transcription factor NusA, N-terminal domain"/>
    <property type="match status" value="1"/>
</dbReference>
<dbReference type="eggNOG" id="COG0195">
    <property type="taxonomic scope" value="Bacteria"/>
</dbReference>
<evidence type="ECO:0000259" key="8">
    <source>
        <dbReference type="PROSITE" id="PS50126"/>
    </source>
</evidence>
<evidence type="ECO:0000256" key="4">
    <source>
        <dbReference type="ARBA" id="ARBA00022884"/>
    </source>
</evidence>
<dbReference type="CDD" id="cd22529">
    <property type="entry name" value="KH-II_NusA_rpt2"/>
    <property type="match status" value="1"/>
</dbReference>
<dbReference type="InterPro" id="IPR003029">
    <property type="entry name" value="S1_domain"/>
</dbReference>
<dbReference type="Pfam" id="PF13184">
    <property type="entry name" value="KH_NusA_1st"/>
    <property type="match status" value="1"/>
</dbReference>
<dbReference type="PANTHER" id="PTHR22648">
    <property type="entry name" value="TRANSCRIPTION TERMINATION FACTOR NUSA"/>
    <property type="match status" value="1"/>
</dbReference>
<evidence type="ECO:0000256" key="1">
    <source>
        <dbReference type="ARBA" id="ARBA00022472"/>
    </source>
</evidence>
<dbReference type="InterPro" id="IPR013735">
    <property type="entry name" value="TF_NusA_N"/>
</dbReference>
<keyword evidence="9" id="KW-0648">Protein biosynthesis</keyword>
<dbReference type="GO" id="GO:0003700">
    <property type="term" value="F:DNA-binding transcription factor activity"/>
    <property type="evidence" value="ECO:0007669"/>
    <property type="project" value="InterPro"/>
</dbReference>
<organism evidence="9 10">
    <name type="scientific">Lentisphaera araneosa HTCC2155</name>
    <dbReference type="NCBI Taxonomy" id="313628"/>
    <lineage>
        <taxon>Bacteria</taxon>
        <taxon>Pseudomonadati</taxon>
        <taxon>Lentisphaerota</taxon>
        <taxon>Lentisphaeria</taxon>
        <taxon>Lentisphaerales</taxon>
        <taxon>Lentisphaeraceae</taxon>
        <taxon>Lentisphaera</taxon>
    </lineage>
</organism>
<dbReference type="SUPFAM" id="SSF54814">
    <property type="entry name" value="Prokaryotic type KH domain (KH-domain type II)"/>
    <property type="match status" value="2"/>
</dbReference>
<dbReference type="GO" id="GO:0005829">
    <property type="term" value="C:cytosol"/>
    <property type="evidence" value="ECO:0007669"/>
    <property type="project" value="TreeGrafter"/>
</dbReference>
<protein>
    <recommendedName>
        <fullName evidence="7">Transcription termination/antitermination protein NusA</fullName>
    </recommendedName>
</protein>
<sequence>MNSELVAMVEYLEQEKAIDKAILFDLIEDAMASVYEKEVGEESEIKVEINRRTGDVTIIADVVIAEEVFDKRHEIDLASAQKEYGDEVAIGDTVKWTLQQDQMSRIAAQNTRQAIMQRLRTFEKERVVEEYSDMVGELISGTVRHFEKNELIVDFGRAQGGLGKMDRVPRERFDNGDHITALLKEIDERKSGPSIVLSRTDAKLVTKLFEREVTEITNGLVEIKAVARKAGFRTKIAVASDSLDPVGACIGIRGSRVKTICQELNNEKLDIIGYSEDEEEYVREAFKPNPIEEVEIDQDGRLIKLLVSEESYKSIVGRDGENIRLTEELMDWDIEVEKYVYDTEITFDEHIQEAYQTMMKLPNMDEGKARMMIDGGYLSLEGVSEASTDDLVEAGIEADHATEIIEYAKSRLQ</sequence>
<keyword evidence="10" id="KW-1185">Reference proteome</keyword>
<dbReference type="CDD" id="cd02134">
    <property type="entry name" value="KH-II_NusA_rpt1"/>
    <property type="match status" value="1"/>
</dbReference>
<evidence type="ECO:0000256" key="7">
    <source>
        <dbReference type="HAMAP-Rule" id="MF_00945"/>
    </source>
</evidence>
<dbReference type="EMBL" id="ABCK01000007">
    <property type="protein sequence ID" value="EDM27950.1"/>
    <property type="molecule type" value="Genomic_DNA"/>
</dbReference>
<dbReference type="InterPro" id="IPR012340">
    <property type="entry name" value="NA-bd_OB-fold"/>
</dbReference>
<evidence type="ECO:0000256" key="5">
    <source>
        <dbReference type="ARBA" id="ARBA00023015"/>
    </source>
</evidence>
<evidence type="ECO:0000313" key="9">
    <source>
        <dbReference type="EMBL" id="EDM27950.1"/>
    </source>
</evidence>
<dbReference type="GO" id="GO:0000166">
    <property type="term" value="F:nucleotide binding"/>
    <property type="evidence" value="ECO:0007669"/>
    <property type="project" value="InterPro"/>
</dbReference>
<dbReference type="GO" id="GO:0003723">
    <property type="term" value="F:RNA binding"/>
    <property type="evidence" value="ECO:0007669"/>
    <property type="project" value="UniProtKB-UniRule"/>
</dbReference>
<dbReference type="RefSeq" id="WP_007278464.1">
    <property type="nucleotide sequence ID" value="NZ_ABCK01000007.1"/>
</dbReference>
<dbReference type="GO" id="GO:0003746">
    <property type="term" value="F:translation elongation factor activity"/>
    <property type="evidence" value="ECO:0007669"/>
    <property type="project" value="UniProtKB-KW"/>
</dbReference>
<evidence type="ECO:0000256" key="6">
    <source>
        <dbReference type="ARBA" id="ARBA00023163"/>
    </source>
</evidence>
<dbReference type="HAMAP" id="MF_00945_B">
    <property type="entry name" value="NusA_B"/>
    <property type="match status" value="1"/>
</dbReference>
<dbReference type="Gene3D" id="3.30.300.20">
    <property type="match status" value="2"/>
</dbReference>
<keyword evidence="3 7" id="KW-0889">Transcription antitermination</keyword>
<dbReference type="OrthoDB" id="9807233at2"/>
<comment type="function">
    <text evidence="7">Participates in both transcription termination and antitermination.</text>
</comment>
<dbReference type="GO" id="GO:0031564">
    <property type="term" value="P:transcription antitermination"/>
    <property type="evidence" value="ECO:0007669"/>
    <property type="project" value="UniProtKB-UniRule"/>
</dbReference>
<keyword evidence="6 7" id="KW-0804">Transcription</keyword>
<dbReference type="InterPro" id="IPR030842">
    <property type="entry name" value="TF_NusA_bacterial"/>
</dbReference>